<accession>A0A7M5X7N3</accession>
<dbReference type="InterPro" id="IPR038765">
    <property type="entry name" value="Papain-like_cys_pep_sf"/>
</dbReference>
<comment type="similarity">
    <text evidence="1">Belongs to the peptidase C48 family.</text>
</comment>
<evidence type="ECO:0000256" key="3">
    <source>
        <dbReference type="ARBA" id="ARBA00022801"/>
    </source>
</evidence>
<protein>
    <recommendedName>
        <fullName evidence="4">Ubiquitin-like protease family profile domain-containing protein</fullName>
    </recommendedName>
</protein>
<sequence>NLVKGDVVSTFMRTVAKQDDKVKVSSSKLFTAIKNGDHTVEYQIFEKLDPSAYNLILIPIHLTGKIGHWSVIAIYPEVKSIFHLDSILADRTDVFDPVVHLLKRIYLNSGKSFKQSSWKFYQPWDMPKQSDSHSCGVLACLTAYNLTKNTSFLPYDNEITMMRYWIVKTCLDEVITLPERTGLQKKKVALPEPCEPLQPIRLLTNLIALNVYGKIFEIVSEKAFVSDDSILSDADTEDVKDDNEEGGKWSIDGPKEVVLEELLDNYLKSKSHINELKSIIRTPDDKSKHDIVHYYTKYSKKDVVTACNQSASSYCISFDERCEIGFRLREMMNFSSIGICIKTTVADFYADVVCPVFLCLFFQHKHGCTQLEAEKRVTQGELPWHDRILLEKSEHNMYLGMTTFNQMTIQAISGKNALQQRTHAVISLHNGEKSKRIGKHRGDDQNENVLYITDPPNYACRVLIQLKNVSIIDVIVQIMKECDRRQLISLSIPINDLLDEIINVVKMQCKSKFKYIRCIRLVVPDLTKNNANKIIELFK</sequence>
<dbReference type="OrthoDB" id="1939479at2759"/>
<evidence type="ECO:0000313" key="6">
    <source>
        <dbReference type="Proteomes" id="UP000594262"/>
    </source>
</evidence>
<reference evidence="5" key="1">
    <citation type="submission" date="2021-01" db="UniProtKB">
        <authorList>
            <consortium name="EnsemblMetazoa"/>
        </authorList>
    </citation>
    <scope>IDENTIFICATION</scope>
</reference>
<evidence type="ECO:0000313" key="5">
    <source>
        <dbReference type="EnsemblMetazoa" id="CLYHEMP019091.1"/>
    </source>
</evidence>
<dbReference type="EnsemblMetazoa" id="CLYHEMT019091.1">
    <property type="protein sequence ID" value="CLYHEMP019091.1"/>
    <property type="gene ID" value="CLYHEMG019091"/>
</dbReference>
<dbReference type="PROSITE" id="PS50600">
    <property type="entry name" value="ULP_PROTEASE"/>
    <property type="match status" value="1"/>
</dbReference>
<dbReference type="InterPro" id="IPR003653">
    <property type="entry name" value="Peptidase_C48_C"/>
</dbReference>
<dbReference type="GO" id="GO:0006508">
    <property type="term" value="P:proteolysis"/>
    <property type="evidence" value="ECO:0007669"/>
    <property type="project" value="UniProtKB-KW"/>
</dbReference>
<keyword evidence="6" id="KW-1185">Reference proteome</keyword>
<keyword evidence="2" id="KW-0645">Protease</keyword>
<dbReference type="Gene3D" id="3.40.395.10">
    <property type="entry name" value="Adenoviral Proteinase, Chain A"/>
    <property type="match status" value="1"/>
</dbReference>
<feature type="domain" description="Ubiquitin-like protease family profile" evidence="4">
    <location>
        <begin position="1"/>
        <end position="146"/>
    </location>
</feature>
<evidence type="ECO:0000256" key="1">
    <source>
        <dbReference type="ARBA" id="ARBA00005234"/>
    </source>
</evidence>
<organism evidence="5 6">
    <name type="scientific">Clytia hemisphaerica</name>
    <dbReference type="NCBI Taxonomy" id="252671"/>
    <lineage>
        <taxon>Eukaryota</taxon>
        <taxon>Metazoa</taxon>
        <taxon>Cnidaria</taxon>
        <taxon>Hydrozoa</taxon>
        <taxon>Hydroidolina</taxon>
        <taxon>Leptothecata</taxon>
        <taxon>Obeliida</taxon>
        <taxon>Clytiidae</taxon>
        <taxon>Clytia</taxon>
    </lineage>
</organism>
<evidence type="ECO:0000256" key="2">
    <source>
        <dbReference type="ARBA" id="ARBA00022670"/>
    </source>
</evidence>
<proteinExistence type="inferred from homology"/>
<keyword evidence="3" id="KW-0378">Hydrolase</keyword>
<dbReference type="SUPFAM" id="SSF54001">
    <property type="entry name" value="Cysteine proteinases"/>
    <property type="match status" value="1"/>
</dbReference>
<name>A0A7M5X7N3_9CNID</name>
<evidence type="ECO:0000259" key="4">
    <source>
        <dbReference type="PROSITE" id="PS50600"/>
    </source>
</evidence>
<dbReference type="GO" id="GO:0008234">
    <property type="term" value="F:cysteine-type peptidase activity"/>
    <property type="evidence" value="ECO:0007669"/>
    <property type="project" value="InterPro"/>
</dbReference>
<dbReference type="AlphaFoldDB" id="A0A7M5X7N3"/>
<dbReference type="Proteomes" id="UP000594262">
    <property type="component" value="Unplaced"/>
</dbReference>
<dbReference type="Pfam" id="PF02902">
    <property type="entry name" value="Peptidase_C48"/>
    <property type="match status" value="1"/>
</dbReference>